<dbReference type="InterPro" id="IPR052919">
    <property type="entry name" value="TA_system_RNase"/>
</dbReference>
<feature type="binding site" evidence="5">
    <location>
        <position position="102"/>
    </location>
    <ligand>
        <name>Mg(2+)</name>
        <dbReference type="ChEBI" id="CHEBI:18420"/>
    </ligand>
</feature>
<keyword evidence="4 5" id="KW-0378">Hydrolase</keyword>
<evidence type="ECO:0000313" key="8">
    <source>
        <dbReference type="Proteomes" id="UP000198611"/>
    </source>
</evidence>
<keyword evidence="1 5" id="KW-1277">Toxin-antitoxin system</keyword>
<dbReference type="Gene3D" id="3.40.50.1010">
    <property type="entry name" value="5'-nuclease"/>
    <property type="match status" value="1"/>
</dbReference>
<keyword evidence="5" id="KW-0800">Toxin</keyword>
<evidence type="ECO:0000259" key="6">
    <source>
        <dbReference type="Pfam" id="PF01850"/>
    </source>
</evidence>
<dbReference type="EC" id="3.1.-.-" evidence="5"/>
<feature type="binding site" evidence="5">
    <location>
        <position position="5"/>
    </location>
    <ligand>
        <name>Mg(2+)</name>
        <dbReference type="ChEBI" id="CHEBI:18420"/>
    </ligand>
</feature>
<organism evidence="7 8">
    <name type="scientific">Thiohalospira halophila DSM 15071</name>
    <dbReference type="NCBI Taxonomy" id="1123397"/>
    <lineage>
        <taxon>Bacteria</taxon>
        <taxon>Pseudomonadati</taxon>
        <taxon>Pseudomonadota</taxon>
        <taxon>Gammaproteobacteria</taxon>
        <taxon>Thiohalospirales</taxon>
        <taxon>Thiohalospiraceae</taxon>
        <taxon>Thiohalospira</taxon>
    </lineage>
</organism>
<dbReference type="SUPFAM" id="SSF88723">
    <property type="entry name" value="PIN domain-like"/>
    <property type="match status" value="1"/>
</dbReference>
<dbReference type="InterPro" id="IPR002716">
    <property type="entry name" value="PIN_dom"/>
</dbReference>
<evidence type="ECO:0000313" key="7">
    <source>
        <dbReference type="EMBL" id="SFD06733.1"/>
    </source>
</evidence>
<dbReference type="OrthoDB" id="9798990at2"/>
<dbReference type="GO" id="GO:0016787">
    <property type="term" value="F:hydrolase activity"/>
    <property type="evidence" value="ECO:0007669"/>
    <property type="project" value="UniProtKB-KW"/>
</dbReference>
<dbReference type="STRING" id="1123397.SAMN05660831_00688"/>
<dbReference type="GO" id="GO:0000287">
    <property type="term" value="F:magnesium ion binding"/>
    <property type="evidence" value="ECO:0007669"/>
    <property type="project" value="UniProtKB-UniRule"/>
</dbReference>
<dbReference type="GO" id="GO:0090729">
    <property type="term" value="F:toxin activity"/>
    <property type="evidence" value="ECO:0007669"/>
    <property type="project" value="UniProtKB-KW"/>
</dbReference>
<evidence type="ECO:0000256" key="1">
    <source>
        <dbReference type="ARBA" id="ARBA00022649"/>
    </source>
</evidence>
<feature type="domain" description="PIN" evidence="6">
    <location>
        <begin position="2"/>
        <end position="125"/>
    </location>
</feature>
<protein>
    <recommendedName>
        <fullName evidence="5">Ribonuclease VapC</fullName>
        <shortName evidence="5">RNase VapC</shortName>
        <ecNumber evidence="5">3.1.-.-</ecNumber>
    </recommendedName>
    <alternativeName>
        <fullName evidence="5">Toxin VapC</fullName>
    </alternativeName>
</protein>
<dbReference type="Pfam" id="PF01850">
    <property type="entry name" value="PIN"/>
    <property type="match status" value="1"/>
</dbReference>
<comment type="cofactor">
    <cofactor evidence="5">
        <name>Mg(2+)</name>
        <dbReference type="ChEBI" id="CHEBI:18420"/>
    </cofactor>
</comment>
<comment type="function">
    <text evidence="5">Toxic component of a toxin-antitoxin (TA) system. An RNase.</text>
</comment>
<dbReference type="HAMAP" id="MF_00265">
    <property type="entry name" value="VapC_Nob1"/>
    <property type="match status" value="1"/>
</dbReference>
<dbReference type="Proteomes" id="UP000198611">
    <property type="component" value="Unassembled WGS sequence"/>
</dbReference>
<evidence type="ECO:0000256" key="3">
    <source>
        <dbReference type="ARBA" id="ARBA00022723"/>
    </source>
</evidence>
<keyword evidence="3 5" id="KW-0479">Metal-binding</keyword>
<gene>
    <name evidence="5" type="primary">vapC</name>
    <name evidence="7" type="ORF">SAMN05660831_00688</name>
</gene>
<dbReference type="RefSeq" id="WP_093427319.1">
    <property type="nucleotide sequence ID" value="NZ_FOMJ01000001.1"/>
</dbReference>
<dbReference type="PANTHER" id="PTHR36173">
    <property type="entry name" value="RIBONUCLEASE VAPC16-RELATED"/>
    <property type="match status" value="1"/>
</dbReference>
<keyword evidence="5" id="KW-0460">Magnesium</keyword>
<keyword evidence="2 5" id="KW-0540">Nuclease</keyword>
<dbReference type="InterPro" id="IPR041705">
    <property type="entry name" value="PIN_Sll0205"/>
</dbReference>
<accession>A0A1I1PIB1</accession>
<dbReference type="InterPro" id="IPR029060">
    <property type="entry name" value="PIN-like_dom_sf"/>
</dbReference>
<dbReference type="AlphaFoldDB" id="A0A1I1PIB1"/>
<comment type="similarity">
    <text evidence="5">Belongs to the PINc/VapC protein family.</text>
</comment>
<dbReference type="CDD" id="cd09872">
    <property type="entry name" value="PIN_Sll0205-like"/>
    <property type="match status" value="1"/>
</dbReference>
<evidence type="ECO:0000256" key="4">
    <source>
        <dbReference type="ARBA" id="ARBA00022801"/>
    </source>
</evidence>
<dbReference type="EMBL" id="FOMJ01000001">
    <property type="protein sequence ID" value="SFD06733.1"/>
    <property type="molecule type" value="Genomic_DNA"/>
</dbReference>
<evidence type="ECO:0000256" key="2">
    <source>
        <dbReference type="ARBA" id="ARBA00022722"/>
    </source>
</evidence>
<keyword evidence="8" id="KW-1185">Reference proteome</keyword>
<sequence>MIVLDTHALLWWVNGTPRLSQPALEAIEQELQADDGEILIPAISAWEIALLVEKGRLALSMNTDDWLETVDEIEGIRFAPLDAATAVEATRLPGEFHKDPADRMIVALARRFNAVLVTADEKITAYRYVRTVW</sequence>
<proteinExistence type="inferred from homology"/>
<evidence type="ECO:0000256" key="5">
    <source>
        <dbReference type="HAMAP-Rule" id="MF_00265"/>
    </source>
</evidence>
<dbReference type="PANTHER" id="PTHR36173:SF1">
    <property type="entry name" value="RIBONUCLEASE VAPC22"/>
    <property type="match status" value="1"/>
</dbReference>
<reference evidence="7 8" key="1">
    <citation type="submission" date="2016-10" db="EMBL/GenBank/DDBJ databases">
        <authorList>
            <person name="de Groot N.N."/>
        </authorList>
    </citation>
    <scope>NUCLEOTIDE SEQUENCE [LARGE SCALE GENOMIC DNA]</scope>
    <source>
        <strain evidence="7 8">HL3</strain>
    </source>
</reference>
<name>A0A1I1PIB1_9GAMM</name>
<dbReference type="GO" id="GO:0004540">
    <property type="term" value="F:RNA nuclease activity"/>
    <property type="evidence" value="ECO:0007669"/>
    <property type="project" value="InterPro"/>
</dbReference>
<dbReference type="InterPro" id="IPR022907">
    <property type="entry name" value="VapC_family"/>
</dbReference>